<name>A0ABV8EY33_9ACTN</name>
<dbReference type="InterPro" id="IPR036259">
    <property type="entry name" value="MFS_trans_sf"/>
</dbReference>
<feature type="transmembrane region" description="Helical" evidence="6">
    <location>
        <begin position="145"/>
        <end position="169"/>
    </location>
</feature>
<dbReference type="PRINTS" id="PR01035">
    <property type="entry name" value="TCRTETA"/>
</dbReference>
<feature type="transmembrane region" description="Helical" evidence="6">
    <location>
        <begin position="342"/>
        <end position="359"/>
    </location>
</feature>
<evidence type="ECO:0000256" key="4">
    <source>
        <dbReference type="ARBA" id="ARBA00022989"/>
    </source>
</evidence>
<keyword evidence="3 6" id="KW-0812">Transmembrane</keyword>
<feature type="transmembrane region" description="Helical" evidence="6">
    <location>
        <begin position="257"/>
        <end position="276"/>
    </location>
</feature>
<feature type="transmembrane region" description="Helical" evidence="6">
    <location>
        <begin position="175"/>
        <end position="198"/>
    </location>
</feature>
<feature type="transmembrane region" description="Helical" evidence="6">
    <location>
        <begin position="283"/>
        <end position="305"/>
    </location>
</feature>
<feature type="transmembrane region" description="Helical" evidence="6">
    <location>
        <begin position="111"/>
        <end position="133"/>
    </location>
</feature>
<dbReference type="SUPFAM" id="SSF103473">
    <property type="entry name" value="MFS general substrate transporter"/>
    <property type="match status" value="1"/>
</dbReference>
<reference evidence="9" key="1">
    <citation type="journal article" date="2019" name="Int. J. Syst. Evol. Microbiol.">
        <title>The Global Catalogue of Microorganisms (GCM) 10K type strain sequencing project: providing services to taxonomists for standard genome sequencing and annotation.</title>
        <authorList>
            <consortium name="The Broad Institute Genomics Platform"/>
            <consortium name="The Broad Institute Genome Sequencing Center for Infectious Disease"/>
            <person name="Wu L."/>
            <person name="Ma J."/>
        </authorList>
    </citation>
    <scope>NUCLEOTIDE SEQUENCE [LARGE SCALE GENOMIC DNA]</scope>
    <source>
        <strain evidence="9">TBRC 7912</strain>
    </source>
</reference>
<dbReference type="CDD" id="cd17324">
    <property type="entry name" value="MFS_NepI_like"/>
    <property type="match status" value="1"/>
</dbReference>
<dbReference type="RefSeq" id="WP_386189577.1">
    <property type="nucleotide sequence ID" value="NZ_JBHSBC010000009.1"/>
</dbReference>
<evidence type="ECO:0000256" key="1">
    <source>
        <dbReference type="ARBA" id="ARBA00004651"/>
    </source>
</evidence>
<dbReference type="Pfam" id="PF07690">
    <property type="entry name" value="MFS_1"/>
    <property type="match status" value="1"/>
</dbReference>
<dbReference type="PANTHER" id="PTHR43124:SF3">
    <property type="entry name" value="CHLORAMPHENICOL EFFLUX PUMP RV0191"/>
    <property type="match status" value="1"/>
</dbReference>
<feature type="transmembrane region" description="Helical" evidence="6">
    <location>
        <begin position="54"/>
        <end position="78"/>
    </location>
</feature>
<dbReference type="Proteomes" id="UP001595698">
    <property type="component" value="Unassembled WGS sequence"/>
</dbReference>
<feature type="domain" description="Major facilitator superfamily (MFS) profile" evidence="7">
    <location>
        <begin position="20"/>
        <end position="394"/>
    </location>
</feature>
<accession>A0ABV8EY33</accession>
<gene>
    <name evidence="8" type="ORF">ACFOYY_10390</name>
</gene>
<evidence type="ECO:0000256" key="3">
    <source>
        <dbReference type="ARBA" id="ARBA00022692"/>
    </source>
</evidence>
<feature type="transmembrane region" description="Helical" evidence="6">
    <location>
        <begin position="12"/>
        <end position="34"/>
    </location>
</feature>
<dbReference type="InterPro" id="IPR011701">
    <property type="entry name" value="MFS"/>
</dbReference>
<dbReference type="PANTHER" id="PTHR43124">
    <property type="entry name" value="PURINE EFFLUX PUMP PBUE"/>
    <property type="match status" value="1"/>
</dbReference>
<protein>
    <submittedName>
        <fullName evidence="8">MFS transporter</fullName>
    </submittedName>
</protein>
<dbReference type="Gene3D" id="1.20.1250.20">
    <property type="entry name" value="MFS general substrate transporter like domains"/>
    <property type="match status" value="1"/>
</dbReference>
<keyword evidence="9" id="KW-1185">Reference proteome</keyword>
<dbReference type="InterPro" id="IPR050189">
    <property type="entry name" value="MFS_Efflux_Transporters"/>
</dbReference>
<keyword evidence="5 6" id="KW-0472">Membrane</keyword>
<feature type="transmembrane region" description="Helical" evidence="6">
    <location>
        <begin position="311"/>
        <end position="330"/>
    </location>
</feature>
<comment type="caution">
    <text evidence="8">The sequence shown here is derived from an EMBL/GenBank/DDBJ whole genome shotgun (WGS) entry which is preliminary data.</text>
</comment>
<dbReference type="InterPro" id="IPR001958">
    <property type="entry name" value="Tet-R_TetA/multi-R_MdtG-like"/>
</dbReference>
<evidence type="ECO:0000259" key="7">
    <source>
        <dbReference type="PROSITE" id="PS50850"/>
    </source>
</evidence>
<dbReference type="EMBL" id="JBHSBC010000009">
    <property type="protein sequence ID" value="MFC3980531.1"/>
    <property type="molecule type" value="Genomic_DNA"/>
</dbReference>
<keyword evidence="4 6" id="KW-1133">Transmembrane helix</keyword>
<sequence length="396" mass="39969">MATERTPTEPDISPGSHWIAVFAVALGTFLLVTAEQLPIGLLSPVGSALSVSEGAAGLMVTVPSVVAAVAAPAVPILVGTMNRRLLLVALMGLMTLANLASALAPDYPLLIVARVLAGVAIGGFWAVAGGLAVRLVAPADVPRATAVIFGGVGAANVFGVPIGTVLGGLTNWRVAFGALSVLALVVLVALLAVLPPLAAARPVALRRLTGQFRNRGVRIGVLATFLIVTGHFSAYTFVGPVLRDLSGVDEGFVGPLLFGFGVAGVAGNFVAGAVVAKRLHRTVLAIATALGVTVLLYPVAGLTAGGGVTLLVIWGLVYGGVSTSLQTWMIKAAPQAVEEASALWVAVFNLAIGLGALAGGTVVDALPLRGVLWLAGVLLLAAALAVWSARRVPSLR</sequence>
<evidence type="ECO:0000256" key="5">
    <source>
        <dbReference type="ARBA" id="ARBA00023136"/>
    </source>
</evidence>
<feature type="transmembrane region" description="Helical" evidence="6">
    <location>
        <begin position="371"/>
        <end position="389"/>
    </location>
</feature>
<evidence type="ECO:0000313" key="9">
    <source>
        <dbReference type="Proteomes" id="UP001595698"/>
    </source>
</evidence>
<dbReference type="InterPro" id="IPR020846">
    <property type="entry name" value="MFS_dom"/>
</dbReference>
<evidence type="ECO:0000313" key="8">
    <source>
        <dbReference type="EMBL" id="MFC3980531.1"/>
    </source>
</evidence>
<evidence type="ECO:0000256" key="2">
    <source>
        <dbReference type="ARBA" id="ARBA00022475"/>
    </source>
</evidence>
<evidence type="ECO:0000256" key="6">
    <source>
        <dbReference type="SAM" id="Phobius"/>
    </source>
</evidence>
<comment type="subcellular location">
    <subcellularLocation>
        <location evidence="1">Cell membrane</location>
        <topology evidence="1">Multi-pass membrane protein</topology>
    </subcellularLocation>
</comment>
<keyword evidence="2" id="KW-1003">Cell membrane</keyword>
<feature type="transmembrane region" description="Helical" evidence="6">
    <location>
        <begin position="219"/>
        <end position="237"/>
    </location>
</feature>
<dbReference type="PROSITE" id="PS50850">
    <property type="entry name" value="MFS"/>
    <property type="match status" value="1"/>
</dbReference>
<feature type="transmembrane region" description="Helical" evidence="6">
    <location>
        <begin position="85"/>
        <end position="105"/>
    </location>
</feature>
<proteinExistence type="predicted"/>
<organism evidence="8 9">
    <name type="scientific">Streptosporangium jomthongense</name>
    <dbReference type="NCBI Taxonomy" id="1193683"/>
    <lineage>
        <taxon>Bacteria</taxon>
        <taxon>Bacillati</taxon>
        <taxon>Actinomycetota</taxon>
        <taxon>Actinomycetes</taxon>
        <taxon>Streptosporangiales</taxon>
        <taxon>Streptosporangiaceae</taxon>
        <taxon>Streptosporangium</taxon>
    </lineage>
</organism>